<evidence type="ECO:0000313" key="3">
    <source>
        <dbReference type="Proteomes" id="UP000642993"/>
    </source>
</evidence>
<feature type="transmembrane region" description="Helical" evidence="1">
    <location>
        <begin position="88"/>
        <end position="115"/>
    </location>
</feature>
<keyword evidence="1" id="KW-1133">Transmembrane helix</keyword>
<organism evidence="2 3">
    <name type="scientific">Lolliginicoccus lacisalsi</name>
    <dbReference type="NCBI Taxonomy" id="2742202"/>
    <lineage>
        <taxon>Bacteria</taxon>
        <taxon>Bacillati</taxon>
        <taxon>Actinomycetota</taxon>
        <taxon>Actinomycetes</taxon>
        <taxon>Mycobacteriales</taxon>
        <taxon>Hoyosellaceae</taxon>
        <taxon>Lolliginicoccus</taxon>
    </lineage>
</organism>
<name>A0A927J9M7_9ACTN</name>
<keyword evidence="2" id="KW-0645">Protease</keyword>
<dbReference type="InterPro" id="IPR026898">
    <property type="entry name" value="PrsW"/>
</dbReference>
<keyword evidence="2" id="KW-0378">Hydrolase</keyword>
<feature type="transmembrane region" description="Helical" evidence="1">
    <location>
        <begin position="26"/>
        <end position="42"/>
    </location>
</feature>
<dbReference type="Proteomes" id="UP000642993">
    <property type="component" value="Unassembled WGS sequence"/>
</dbReference>
<feature type="transmembrane region" description="Helical" evidence="1">
    <location>
        <begin position="167"/>
        <end position="188"/>
    </location>
</feature>
<dbReference type="Pfam" id="PF13367">
    <property type="entry name" value="PrsW-protease"/>
    <property type="match status" value="1"/>
</dbReference>
<feature type="transmembrane region" description="Helical" evidence="1">
    <location>
        <begin position="54"/>
        <end position="82"/>
    </location>
</feature>
<keyword evidence="2" id="KW-0482">Metalloprotease</keyword>
<keyword evidence="1" id="KW-0472">Membrane</keyword>
<dbReference type="PANTHER" id="PTHR36844">
    <property type="entry name" value="PROTEASE PRSW"/>
    <property type="match status" value="1"/>
</dbReference>
<proteinExistence type="predicted"/>
<dbReference type="GO" id="GO:0008237">
    <property type="term" value="F:metallopeptidase activity"/>
    <property type="evidence" value="ECO:0007669"/>
    <property type="project" value="UniProtKB-KW"/>
</dbReference>
<dbReference type="EMBL" id="JACYWE010000001">
    <property type="protein sequence ID" value="MBD8505139.1"/>
    <property type="molecule type" value="Genomic_DNA"/>
</dbReference>
<evidence type="ECO:0000313" key="2">
    <source>
        <dbReference type="EMBL" id="MBD8505139.1"/>
    </source>
</evidence>
<evidence type="ECO:0000256" key="1">
    <source>
        <dbReference type="SAM" id="Phobius"/>
    </source>
</evidence>
<sequence>MTIIAMLLLGLTMLQAGGAASLGSAILAFVPVIPLAALFLWVDRWEPEPGRMLLAAFMWGSSMAVLIALVSGTVLSITWAAILSDLGAYAFSLAVTAPITEEICKGLFLVWLFTFRRREIDGIVDGIVYAGLVGVGFAFTENIFYLSGALSTEGIEGGILTFVLRCVISPFAHPLFTIMLGIGLGLAVQSARSEVKYAAPVIGLLAAMLLHALWNGSTLLLGGYGFMLVYIFIMLPALVATIVLVIWQRRRLQRVVAQQLPAMVAANLITPDETPHLACLVGRQNWRAAVRQRHGREAADAVREYHAVVTELAILYDRIERGAIGAYRARYEPELVHGLRAARARVINQPTALLTAAASVAQGNPYYR</sequence>
<gene>
    <name evidence="2" type="ORF">HT102_01365</name>
</gene>
<accession>A0A927J9M7</accession>
<reference evidence="2" key="1">
    <citation type="submission" date="2020-09" db="EMBL/GenBank/DDBJ databases">
        <title>Hoyosella lacisalsi sp. nov., a halotolerant actinobacterium isolated from soil of Lake Gudzhirganskoe.</title>
        <authorList>
            <person name="Yang Q."/>
            <person name="Guo P.Y."/>
            <person name="Liu S.W."/>
            <person name="Li F.N."/>
            <person name="Sun C.H."/>
        </authorList>
    </citation>
    <scope>NUCLEOTIDE SEQUENCE</scope>
    <source>
        <strain evidence="2">G463</strain>
    </source>
</reference>
<protein>
    <submittedName>
        <fullName evidence="2">PrsW family intramembrane metalloprotease</fullName>
    </submittedName>
</protein>
<feature type="transmembrane region" description="Helical" evidence="1">
    <location>
        <begin position="226"/>
        <end position="247"/>
    </location>
</feature>
<keyword evidence="1" id="KW-0812">Transmembrane</keyword>
<comment type="caution">
    <text evidence="2">The sequence shown here is derived from an EMBL/GenBank/DDBJ whole genome shotgun (WGS) entry which is preliminary data.</text>
</comment>
<dbReference type="AlphaFoldDB" id="A0A927J9M7"/>
<dbReference type="PANTHER" id="PTHR36844:SF1">
    <property type="entry name" value="PROTEASE PRSW"/>
    <property type="match status" value="1"/>
</dbReference>
<feature type="transmembrane region" description="Helical" evidence="1">
    <location>
        <begin position="195"/>
        <end position="214"/>
    </location>
</feature>
<keyword evidence="3" id="KW-1185">Reference proteome</keyword>
<feature type="transmembrane region" description="Helical" evidence="1">
    <location>
        <begin position="127"/>
        <end position="147"/>
    </location>
</feature>